<keyword evidence="4" id="KW-0804">Transcription</keyword>
<sequence length="297" mass="32504">MLDIRRLQILKTLALEGTMTAAATKLHMTTSAVSQQLAVLEREAGLALLVRAGRNVRLTDAGLMLVEHYARIATEVEAAEANLKKLQTDVRGRLTISAFPSFCSTVLPSALRTLQGDYPRLELMVSDLEPFESVAQLRAGHIDVAVVDDLHDVQDEGLVKTILGRDEIILCLPGDRHGSADATLSDFADERWILDQEGSVFEQFVRQTCRDAGFEPNVVANCRNLMAMLGLVRGGLGVALMSELNLGRETEDLVVRRVDPGYGRNIIVLHRAASRESPAITAVVDELRRATDARPKA</sequence>
<dbReference type="Proteomes" id="UP000317715">
    <property type="component" value="Unassembled WGS sequence"/>
</dbReference>
<reference evidence="6 7" key="1">
    <citation type="submission" date="2019-06" db="EMBL/GenBank/DDBJ databases">
        <title>Whole genome shotgun sequence of Paenarthrobacter aurescens NBRC 12136.</title>
        <authorList>
            <person name="Hosoyama A."/>
            <person name="Uohara A."/>
            <person name="Ohji S."/>
            <person name="Ichikawa N."/>
        </authorList>
    </citation>
    <scope>NUCLEOTIDE SEQUENCE [LARGE SCALE GENOMIC DNA]</scope>
    <source>
        <strain evidence="6 7">NBRC 12136</strain>
    </source>
</reference>
<dbReference type="SUPFAM" id="SSF53850">
    <property type="entry name" value="Periplasmic binding protein-like II"/>
    <property type="match status" value="1"/>
</dbReference>
<keyword evidence="7" id="KW-1185">Reference proteome</keyword>
<name>A0A4Y3NAC0_PAEAU</name>
<keyword evidence="3" id="KW-0238">DNA-binding</keyword>
<protein>
    <submittedName>
        <fullName evidence="6">LysR family transcriptional regulator</fullName>
    </submittedName>
</protein>
<evidence type="ECO:0000313" key="7">
    <source>
        <dbReference type="Proteomes" id="UP000317715"/>
    </source>
</evidence>
<dbReference type="AlphaFoldDB" id="A0A4Y3NAC0"/>
<dbReference type="InterPro" id="IPR005119">
    <property type="entry name" value="LysR_subst-bd"/>
</dbReference>
<dbReference type="Pfam" id="PF00126">
    <property type="entry name" value="HTH_1"/>
    <property type="match status" value="1"/>
</dbReference>
<organism evidence="6 7">
    <name type="scientific">Paenarthrobacter aurescens</name>
    <name type="common">Arthrobacter aurescens</name>
    <dbReference type="NCBI Taxonomy" id="43663"/>
    <lineage>
        <taxon>Bacteria</taxon>
        <taxon>Bacillati</taxon>
        <taxon>Actinomycetota</taxon>
        <taxon>Actinomycetes</taxon>
        <taxon>Micrococcales</taxon>
        <taxon>Micrococcaceae</taxon>
        <taxon>Paenarthrobacter</taxon>
    </lineage>
</organism>
<dbReference type="GO" id="GO:0003700">
    <property type="term" value="F:DNA-binding transcription factor activity"/>
    <property type="evidence" value="ECO:0007669"/>
    <property type="project" value="InterPro"/>
</dbReference>
<dbReference type="GO" id="GO:0003677">
    <property type="term" value="F:DNA binding"/>
    <property type="evidence" value="ECO:0007669"/>
    <property type="project" value="UniProtKB-KW"/>
</dbReference>
<comment type="caution">
    <text evidence="6">The sequence shown here is derived from an EMBL/GenBank/DDBJ whole genome shotgun (WGS) entry which is preliminary data.</text>
</comment>
<dbReference type="Pfam" id="PF03466">
    <property type="entry name" value="LysR_substrate"/>
    <property type="match status" value="1"/>
</dbReference>
<gene>
    <name evidence="6" type="ORF">AAU01_09780</name>
</gene>
<dbReference type="GO" id="GO:0032993">
    <property type="term" value="C:protein-DNA complex"/>
    <property type="evidence" value="ECO:0007669"/>
    <property type="project" value="TreeGrafter"/>
</dbReference>
<evidence type="ECO:0000259" key="5">
    <source>
        <dbReference type="PROSITE" id="PS50931"/>
    </source>
</evidence>
<dbReference type="InterPro" id="IPR000847">
    <property type="entry name" value="LysR_HTH_N"/>
</dbReference>
<dbReference type="SUPFAM" id="SSF46785">
    <property type="entry name" value="Winged helix' DNA-binding domain"/>
    <property type="match status" value="1"/>
</dbReference>
<comment type="similarity">
    <text evidence="1">Belongs to the LysR transcriptional regulatory family.</text>
</comment>
<proteinExistence type="inferred from homology"/>
<evidence type="ECO:0000313" key="6">
    <source>
        <dbReference type="EMBL" id="GEB18223.1"/>
    </source>
</evidence>
<dbReference type="Gene3D" id="1.10.10.10">
    <property type="entry name" value="Winged helix-like DNA-binding domain superfamily/Winged helix DNA-binding domain"/>
    <property type="match status" value="1"/>
</dbReference>
<evidence type="ECO:0000256" key="3">
    <source>
        <dbReference type="ARBA" id="ARBA00023125"/>
    </source>
</evidence>
<evidence type="ECO:0000256" key="4">
    <source>
        <dbReference type="ARBA" id="ARBA00023163"/>
    </source>
</evidence>
<dbReference type="PROSITE" id="PS50931">
    <property type="entry name" value="HTH_LYSR"/>
    <property type="match status" value="1"/>
</dbReference>
<dbReference type="PANTHER" id="PTHR30346:SF29">
    <property type="entry name" value="LYSR SUBSTRATE-BINDING"/>
    <property type="match status" value="1"/>
</dbReference>
<dbReference type="InterPro" id="IPR036390">
    <property type="entry name" value="WH_DNA-bd_sf"/>
</dbReference>
<dbReference type="InterPro" id="IPR036388">
    <property type="entry name" value="WH-like_DNA-bd_sf"/>
</dbReference>
<feature type="domain" description="HTH lysR-type" evidence="5">
    <location>
        <begin position="2"/>
        <end position="59"/>
    </location>
</feature>
<dbReference type="OrthoDB" id="3181812at2"/>
<evidence type="ECO:0000256" key="1">
    <source>
        <dbReference type="ARBA" id="ARBA00009437"/>
    </source>
</evidence>
<dbReference type="Gene3D" id="3.40.190.10">
    <property type="entry name" value="Periplasmic binding protein-like II"/>
    <property type="match status" value="2"/>
</dbReference>
<dbReference type="PANTHER" id="PTHR30346">
    <property type="entry name" value="TRANSCRIPTIONAL DUAL REGULATOR HCAR-RELATED"/>
    <property type="match status" value="1"/>
</dbReference>
<dbReference type="EMBL" id="BJMD01000005">
    <property type="protein sequence ID" value="GEB18223.1"/>
    <property type="molecule type" value="Genomic_DNA"/>
</dbReference>
<accession>A0A4Y3NAC0</accession>
<evidence type="ECO:0000256" key="2">
    <source>
        <dbReference type="ARBA" id="ARBA00023015"/>
    </source>
</evidence>
<keyword evidence="2" id="KW-0805">Transcription regulation</keyword>
<dbReference type="CDD" id="cd08423">
    <property type="entry name" value="PBP2_LTTR_like_6"/>
    <property type="match status" value="1"/>
</dbReference>